<dbReference type="RefSeq" id="WP_304562426.1">
    <property type="nucleotide sequence ID" value="NZ_JAUQSZ010000012.1"/>
</dbReference>
<evidence type="ECO:0000259" key="1">
    <source>
        <dbReference type="Pfam" id="PF11695"/>
    </source>
</evidence>
<dbReference type="EMBL" id="JAUQSZ010000012">
    <property type="protein sequence ID" value="MDO7843977.1"/>
    <property type="molecule type" value="Genomic_DNA"/>
</dbReference>
<accession>A0ABT9A3I0</accession>
<dbReference type="Pfam" id="PF11695">
    <property type="entry name" value="DUF3291"/>
    <property type="match status" value="1"/>
</dbReference>
<dbReference type="InterPro" id="IPR011008">
    <property type="entry name" value="Dimeric_a/b-barrel"/>
</dbReference>
<protein>
    <submittedName>
        <fullName evidence="2">DUF3291 domain-containing protein</fullName>
    </submittedName>
</protein>
<proteinExistence type="predicted"/>
<sequence>MADWHLAQVNIGRLIAPPRDPRVQPFFDALDRINALAEASPGFVWRLKGEGNNATDIQATPDPLLIPNMSVWADAEALFDFVYRSAHTPVMARRRDYFERFEGAYQALWWIPAGETPTVSDALARLWMLERFGPSPHAFTFKTRFPAPGLGGAPVDQASSLWPDPWCVGNA</sequence>
<dbReference type="InterPro" id="IPR021708">
    <property type="entry name" value="DUF3291"/>
</dbReference>
<gene>
    <name evidence="2" type="ORF">Q5H94_16740</name>
</gene>
<evidence type="ECO:0000313" key="3">
    <source>
        <dbReference type="Proteomes" id="UP001176468"/>
    </source>
</evidence>
<comment type="caution">
    <text evidence="2">The sequence shown here is derived from an EMBL/GenBank/DDBJ whole genome shotgun (WGS) entry which is preliminary data.</text>
</comment>
<dbReference type="SUPFAM" id="SSF54909">
    <property type="entry name" value="Dimeric alpha+beta barrel"/>
    <property type="match status" value="1"/>
</dbReference>
<evidence type="ECO:0000313" key="2">
    <source>
        <dbReference type="EMBL" id="MDO7843977.1"/>
    </source>
</evidence>
<keyword evidence="3" id="KW-1185">Reference proteome</keyword>
<name>A0ABT9A3I0_9SPHN</name>
<reference evidence="2" key="1">
    <citation type="submission" date="2023-07" db="EMBL/GenBank/DDBJ databases">
        <authorList>
            <person name="Kim M.K."/>
        </authorList>
    </citation>
    <scope>NUCLEOTIDE SEQUENCE</scope>
    <source>
        <strain evidence="2">CA1-15</strain>
    </source>
</reference>
<dbReference type="Proteomes" id="UP001176468">
    <property type="component" value="Unassembled WGS sequence"/>
</dbReference>
<feature type="domain" description="DUF3291" evidence="1">
    <location>
        <begin position="6"/>
        <end position="143"/>
    </location>
</feature>
<organism evidence="2 3">
    <name type="scientific">Sphingomonas immobilis</name>
    <dbReference type="NCBI Taxonomy" id="3063997"/>
    <lineage>
        <taxon>Bacteria</taxon>
        <taxon>Pseudomonadati</taxon>
        <taxon>Pseudomonadota</taxon>
        <taxon>Alphaproteobacteria</taxon>
        <taxon>Sphingomonadales</taxon>
        <taxon>Sphingomonadaceae</taxon>
        <taxon>Sphingomonas</taxon>
    </lineage>
</organism>